<dbReference type="AlphaFoldDB" id="A0AAP2W5Z4"/>
<gene>
    <name evidence="1" type="ORF">CUJ83_06695</name>
</gene>
<sequence>MASQKAKTQKVKKTVNDQDIYSKMADEAINAQNADLKAINANRGGKFEISQAKPYIDAVNKMKPAGVQSKEVFDLHVRSVNSHYEILKSMAKTIRPEDDPMIEHYQTPAILEILYEEDPKFRKSVDVFINAIGKSEALIGRESVRRYGGFYGPTCVVDFAFVPGSTANVVNRILQTVDIPVEHKRAILSAKSWGMDTSYGIGGKFQSSIEEGKTVANAVKDEIKTLKMVYDSPMEAQGKLMDEARHSSFDVRKYMKQYMERMKPAVKAAMDAGVFYGNIVTVPAYCVGDIGHHISQSMYNMTKDDMVMEIINAVSKVMENTLKGAKGKFKNEYSVLSVATGATAAAATKILWMDGFTTMMVIDLLTKRFHNLVLTNPTRSPAAELHNVDFMDMIERGERILDHEPRGSGCTIQGIPVDLSPIQKNEVVMNPQRYTYPGCGITVRFSALMRLSDFPCLLTSEPVTATLMTNIIALHKDQPFSPARVCKFCSANYIDYKCAYCNWKEAV</sequence>
<evidence type="ECO:0000313" key="2">
    <source>
        <dbReference type="Proteomes" id="UP001320159"/>
    </source>
</evidence>
<accession>A0AAP2W5Z4</accession>
<dbReference type="Pfam" id="PF09959">
    <property type="entry name" value="DUF2193"/>
    <property type="match status" value="1"/>
</dbReference>
<protein>
    <submittedName>
        <fullName evidence="1">DUF2193 domain-containing protein</fullName>
    </submittedName>
</protein>
<organism evidence="1 2">
    <name type="scientific">Methanooceanicella nereidis</name>
    <dbReference type="NCBI Taxonomy" id="2052831"/>
    <lineage>
        <taxon>Archaea</taxon>
        <taxon>Methanobacteriati</taxon>
        <taxon>Methanobacteriota</taxon>
        <taxon>Stenosarchaea group</taxon>
        <taxon>Methanomicrobia</taxon>
        <taxon>Methanocellales</taxon>
        <taxon>Methanocellaceae</taxon>
        <taxon>Methanooceanicella</taxon>
    </lineage>
</organism>
<dbReference type="EMBL" id="PGCK01000004">
    <property type="protein sequence ID" value="MCD1294687.1"/>
    <property type="molecule type" value="Genomic_DNA"/>
</dbReference>
<evidence type="ECO:0000313" key="1">
    <source>
        <dbReference type="EMBL" id="MCD1294687.1"/>
    </source>
</evidence>
<dbReference type="InterPro" id="IPR018694">
    <property type="entry name" value="DUF2193"/>
</dbReference>
<dbReference type="Proteomes" id="UP001320159">
    <property type="component" value="Unassembled WGS sequence"/>
</dbReference>
<proteinExistence type="predicted"/>
<dbReference type="RefSeq" id="WP_230741519.1">
    <property type="nucleotide sequence ID" value="NZ_PGCK01000004.1"/>
</dbReference>
<keyword evidence="2" id="KW-1185">Reference proteome</keyword>
<comment type="caution">
    <text evidence="1">The sequence shown here is derived from an EMBL/GenBank/DDBJ whole genome shotgun (WGS) entry which is preliminary data.</text>
</comment>
<name>A0AAP2W5Z4_9EURY</name>
<reference evidence="1 2" key="1">
    <citation type="submission" date="2017-11" db="EMBL/GenBank/DDBJ databases">
        <title>Isolation and Characterization of Family Methanocellaceae Species from Potential Methane Hydrate Area Offshore Southwestern Taiwan.</title>
        <authorList>
            <person name="Zhang W.-L."/>
            <person name="Chen W.-C."/>
            <person name="Lai M.-C."/>
            <person name="Chen S.-C."/>
        </authorList>
    </citation>
    <scope>NUCLEOTIDE SEQUENCE [LARGE SCALE GENOMIC DNA]</scope>
    <source>
        <strain evidence="1 2">CWC-04</strain>
    </source>
</reference>